<dbReference type="InterPro" id="IPR036185">
    <property type="entry name" value="DNA_heli_DnaB-like_N_sf"/>
</dbReference>
<dbReference type="Gene3D" id="1.10.860.10">
    <property type="entry name" value="DNAb Helicase, Chain A"/>
    <property type="match status" value="1"/>
</dbReference>
<evidence type="ECO:0000256" key="3">
    <source>
        <dbReference type="ARBA" id="ARBA00022741"/>
    </source>
</evidence>
<dbReference type="PANTHER" id="PTHR30153:SF2">
    <property type="entry name" value="REPLICATIVE DNA HELICASE"/>
    <property type="match status" value="1"/>
</dbReference>
<comment type="similarity">
    <text evidence="1">Belongs to the helicase family. DnaB subfamily.</text>
</comment>
<keyword evidence="6" id="KW-0067">ATP-binding</keyword>
<proteinExistence type="inferred from homology"/>
<dbReference type="Gene3D" id="3.40.50.300">
    <property type="entry name" value="P-loop containing nucleotide triphosphate hydrolases"/>
    <property type="match status" value="1"/>
</dbReference>
<dbReference type="GO" id="GO:0016787">
    <property type="term" value="F:hydrolase activity"/>
    <property type="evidence" value="ECO:0007669"/>
    <property type="project" value="UniProtKB-KW"/>
</dbReference>
<name>A0A8S5PZL5_9CAUD</name>
<dbReference type="PANTHER" id="PTHR30153">
    <property type="entry name" value="REPLICATIVE DNA HELICASE DNAB"/>
    <property type="match status" value="1"/>
</dbReference>
<organism evidence="12">
    <name type="scientific">Siphoviridae sp. ctD3x5</name>
    <dbReference type="NCBI Taxonomy" id="2825384"/>
    <lineage>
        <taxon>Viruses</taxon>
        <taxon>Duplodnaviria</taxon>
        <taxon>Heunggongvirae</taxon>
        <taxon>Uroviricota</taxon>
        <taxon>Caudoviricetes</taxon>
    </lineage>
</organism>
<evidence type="ECO:0000256" key="4">
    <source>
        <dbReference type="ARBA" id="ARBA00022801"/>
    </source>
</evidence>
<evidence type="ECO:0000259" key="11">
    <source>
        <dbReference type="PROSITE" id="PS51199"/>
    </source>
</evidence>
<evidence type="ECO:0000256" key="10">
    <source>
        <dbReference type="ARBA" id="ARBA00048954"/>
    </source>
</evidence>
<feature type="domain" description="SF4 helicase" evidence="11">
    <location>
        <begin position="179"/>
        <end position="439"/>
    </location>
</feature>
<sequence length="455" mass="50030">MNEIEEMMAVESLTSLEAEQTVLGAVLIDPAAIVKCAALTPEKFYQAQHKIIFRALLDMAAANEPIDVITVSDKLEARGEAENAGGLSYLIELQQNTPSAANIARYAKIVNDRYIERGLLKVSSDIEKIALAKDGGDVAQKLNAAADCLAEVGKDAVKRENKTYTETLQDLIADLDKRLEGVRFGLPTGLPQLDEAIGGLPDGNLIVIAARPSMGKTVLAENIARFALKQGKAVHFQSYEMSSLELARRSMAAECSIDMKSLKTGRLTEMDYSNMGGYMMKASDWRLDVNSDLLNVDELCFLVKEKKMTSGLDLLVVDHLHIMPRPGKDEVAELGNISRRLKNLAVELNIPVVLVAQLNRGSAKAADKRPNMADIRGSGSVEQDANIIIMPHRESYYNNQVNPHLAELIIAKNRDGEMGSVVCGWKGQFARFENEPDLNWTPTEQGNKWGNEYEV</sequence>
<keyword evidence="5 12" id="KW-0347">Helicase</keyword>
<evidence type="ECO:0000256" key="8">
    <source>
        <dbReference type="ARBA" id="ARBA00023235"/>
    </source>
</evidence>
<keyword evidence="8" id="KW-0413">Isomerase</keyword>
<dbReference type="GO" id="GO:0005524">
    <property type="term" value="F:ATP binding"/>
    <property type="evidence" value="ECO:0007669"/>
    <property type="project" value="UniProtKB-KW"/>
</dbReference>
<dbReference type="GO" id="GO:0043139">
    <property type="term" value="F:5'-3' DNA helicase activity"/>
    <property type="evidence" value="ECO:0007669"/>
    <property type="project" value="UniProtKB-EC"/>
</dbReference>
<keyword evidence="2" id="KW-0235">DNA replication</keyword>
<dbReference type="EC" id="5.6.2.3" evidence="9"/>
<dbReference type="Pfam" id="PF03796">
    <property type="entry name" value="DnaB_C"/>
    <property type="match status" value="1"/>
</dbReference>
<keyword evidence="7" id="KW-0238">DNA-binding</keyword>
<dbReference type="SUPFAM" id="SSF52540">
    <property type="entry name" value="P-loop containing nucleoside triphosphate hydrolases"/>
    <property type="match status" value="1"/>
</dbReference>
<dbReference type="PROSITE" id="PS51199">
    <property type="entry name" value="SF4_HELICASE"/>
    <property type="match status" value="1"/>
</dbReference>
<dbReference type="SUPFAM" id="SSF48024">
    <property type="entry name" value="N-terminal domain of DnaB helicase"/>
    <property type="match status" value="1"/>
</dbReference>
<dbReference type="InterPro" id="IPR007694">
    <property type="entry name" value="DNA_helicase_DnaB-like_C"/>
</dbReference>
<dbReference type="Pfam" id="PF00772">
    <property type="entry name" value="DnaB"/>
    <property type="match status" value="1"/>
</dbReference>
<dbReference type="EMBL" id="BK015538">
    <property type="protein sequence ID" value="DAE11845.1"/>
    <property type="molecule type" value="Genomic_DNA"/>
</dbReference>
<keyword evidence="3" id="KW-0547">Nucleotide-binding</keyword>
<dbReference type="InterPro" id="IPR007693">
    <property type="entry name" value="DNA_helicase_DnaB-like_N"/>
</dbReference>
<evidence type="ECO:0000256" key="7">
    <source>
        <dbReference type="ARBA" id="ARBA00023125"/>
    </source>
</evidence>
<evidence type="ECO:0000256" key="5">
    <source>
        <dbReference type="ARBA" id="ARBA00022806"/>
    </source>
</evidence>
<protein>
    <recommendedName>
        <fullName evidence="9">DNA 5'-3' helicase</fullName>
        <ecNumber evidence="9">5.6.2.3</ecNumber>
    </recommendedName>
</protein>
<evidence type="ECO:0000256" key="1">
    <source>
        <dbReference type="ARBA" id="ARBA00008428"/>
    </source>
</evidence>
<dbReference type="InterPro" id="IPR016136">
    <property type="entry name" value="DNA_helicase_N/primase_C"/>
</dbReference>
<evidence type="ECO:0000313" key="12">
    <source>
        <dbReference type="EMBL" id="DAE11845.1"/>
    </source>
</evidence>
<comment type="catalytic activity">
    <reaction evidence="10">
        <text>ATP + H2O = ADP + phosphate + H(+)</text>
        <dbReference type="Rhea" id="RHEA:13065"/>
        <dbReference type="ChEBI" id="CHEBI:15377"/>
        <dbReference type="ChEBI" id="CHEBI:15378"/>
        <dbReference type="ChEBI" id="CHEBI:30616"/>
        <dbReference type="ChEBI" id="CHEBI:43474"/>
        <dbReference type="ChEBI" id="CHEBI:456216"/>
        <dbReference type="EC" id="5.6.2.3"/>
    </reaction>
</comment>
<accession>A0A8S5PZL5</accession>
<evidence type="ECO:0000256" key="9">
    <source>
        <dbReference type="ARBA" id="ARBA00044969"/>
    </source>
</evidence>
<evidence type="ECO:0000256" key="2">
    <source>
        <dbReference type="ARBA" id="ARBA00022705"/>
    </source>
</evidence>
<dbReference type="GO" id="GO:0006260">
    <property type="term" value="P:DNA replication"/>
    <property type="evidence" value="ECO:0007669"/>
    <property type="project" value="UniProtKB-KW"/>
</dbReference>
<evidence type="ECO:0000256" key="6">
    <source>
        <dbReference type="ARBA" id="ARBA00022840"/>
    </source>
</evidence>
<dbReference type="InterPro" id="IPR027417">
    <property type="entry name" value="P-loop_NTPase"/>
</dbReference>
<dbReference type="CDD" id="cd00984">
    <property type="entry name" value="DnaB_C"/>
    <property type="match status" value="1"/>
</dbReference>
<reference evidence="12" key="1">
    <citation type="journal article" date="2021" name="Proc. Natl. Acad. Sci. U.S.A.">
        <title>A Catalog of Tens of Thousands of Viruses from Human Metagenomes Reveals Hidden Associations with Chronic Diseases.</title>
        <authorList>
            <person name="Tisza M.J."/>
            <person name="Buck C.B."/>
        </authorList>
    </citation>
    <scope>NUCLEOTIDE SEQUENCE</scope>
    <source>
        <strain evidence="12">CtD3x5</strain>
    </source>
</reference>
<dbReference type="GO" id="GO:0003677">
    <property type="term" value="F:DNA binding"/>
    <property type="evidence" value="ECO:0007669"/>
    <property type="project" value="UniProtKB-KW"/>
</dbReference>
<keyword evidence="4" id="KW-0378">Hydrolase</keyword>